<dbReference type="PANTHER" id="PTHR42859">
    <property type="entry name" value="OXIDOREDUCTASE"/>
    <property type="match status" value="1"/>
</dbReference>
<dbReference type="InterPro" id="IPR050294">
    <property type="entry name" value="RnfB_subfamily"/>
</dbReference>
<dbReference type="AlphaFoldDB" id="A0A4R1BL53"/>
<comment type="cofactor">
    <cofactor evidence="8">
        <name>[3Fe-4S] cluster</name>
        <dbReference type="ChEBI" id="CHEBI:21137"/>
    </cofactor>
    <text evidence="8">Binds 1 [3Fe-4S] cluster.</text>
</comment>
<dbReference type="GO" id="GO:0051539">
    <property type="term" value="F:4 iron, 4 sulfur cluster binding"/>
    <property type="evidence" value="ECO:0007669"/>
    <property type="project" value="UniProtKB-UniRule"/>
</dbReference>
<accession>A0A4R1BL53</accession>
<protein>
    <recommendedName>
        <fullName evidence="8">Ferredoxin</fullName>
    </recommendedName>
</protein>
<dbReference type="PROSITE" id="PS51379">
    <property type="entry name" value="4FE4S_FER_2"/>
    <property type="match status" value="1"/>
</dbReference>
<evidence type="ECO:0000256" key="4">
    <source>
        <dbReference type="ARBA" id="ARBA00022723"/>
    </source>
</evidence>
<dbReference type="GO" id="GO:0051538">
    <property type="term" value="F:3 iron, 4 sulfur cluster binding"/>
    <property type="evidence" value="ECO:0007669"/>
    <property type="project" value="UniProtKB-UniRule"/>
</dbReference>
<dbReference type="SUPFAM" id="SSF54862">
    <property type="entry name" value="4Fe-4S ferredoxins"/>
    <property type="match status" value="1"/>
</dbReference>
<dbReference type="Gene3D" id="3.30.70.20">
    <property type="match status" value="1"/>
</dbReference>
<evidence type="ECO:0000256" key="1">
    <source>
        <dbReference type="ARBA" id="ARBA00001966"/>
    </source>
</evidence>
<feature type="domain" description="4Fe-4S ferredoxin-type" evidence="9">
    <location>
        <begin position="31"/>
        <end position="60"/>
    </location>
</feature>
<dbReference type="InterPro" id="IPR000813">
    <property type="entry name" value="7Fe_ferredoxin"/>
</dbReference>
<keyword evidence="6 8" id="KW-0408">Iron</keyword>
<keyword evidence="2 8" id="KW-0813">Transport</keyword>
<evidence type="ECO:0000256" key="8">
    <source>
        <dbReference type="RuleBase" id="RU365098"/>
    </source>
</evidence>
<dbReference type="RefSeq" id="WP_132690190.1">
    <property type="nucleotide sequence ID" value="NZ_SKBU01000013.1"/>
</dbReference>
<evidence type="ECO:0000259" key="9">
    <source>
        <dbReference type="PROSITE" id="PS51379"/>
    </source>
</evidence>
<dbReference type="InterPro" id="IPR017896">
    <property type="entry name" value="4Fe4S_Fe-S-bd"/>
</dbReference>
<comment type="function">
    <text evidence="8">Ferredoxins are iron-sulfur proteins that transfer electrons in a wide variety of metabolic reactions.</text>
</comment>
<dbReference type="GO" id="GO:0046872">
    <property type="term" value="F:metal ion binding"/>
    <property type="evidence" value="ECO:0007669"/>
    <property type="project" value="UniProtKB-UniRule"/>
</dbReference>
<keyword evidence="4 8" id="KW-0479">Metal-binding</keyword>
<evidence type="ECO:0000256" key="2">
    <source>
        <dbReference type="ARBA" id="ARBA00022448"/>
    </source>
</evidence>
<dbReference type="EMBL" id="SKBU01000013">
    <property type="protein sequence ID" value="TCJ18084.1"/>
    <property type="molecule type" value="Genomic_DNA"/>
</dbReference>
<dbReference type="Proteomes" id="UP000295244">
    <property type="component" value="Unassembled WGS sequence"/>
</dbReference>
<dbReference type="PANTHER" id="PTHR42859:SF2">
    <property type="entry name" value="FERREDOXIN"/>
    <property type="match status" value="1"/>
</dbReference>
<keyword evidence="5 8" id="KW-0249">Electron transport</keyword>
<organism evidence="10 11">
    <name type="scientific">Rubrobacter taiwanensis</name>
    <dbReference type="NCBI Taxonomy" id="185139"/>
    <lineage>
        <taxon>Bacteria</taxon>
        <taxon>Bacillati</taxon>
        <taxon>Actinomycetota</taxon>
        <taxon>Rubrobacteria</taxon>
        <taxon>Rubrobacterales</taxon>
        <taxon>Rubrobacteraceae</taxon>
        <taxon>Rubrobacter</taxon>
    </lineage>
</organism>
<evidence type="ECO:0000313" key="11">
    <source>
        <dbReference type="Proteomes" id="UP000295244"/>
    </source>
</evidence>
<reference evidence="10 11" key="1">
    <citation type="submission" date="2019-03" db="EMBL/GenBank/DDBJ databases">
        <title>Whole genome sequence of a novel Rubrobacter taiwanensis strain, isolated from Yellowstone National Park.</title>
        <authorList>
            <person name="Freed S."/>
            <person name="Ramaley R.F."/>
            <person name="Kyndt J.A."/>
        </authorList>
    </citation>
    <scope>NUCLEOTIDE SEQUENCE [LARGE SCALE GENOMIC DNA]</scope>
    <source>
        <strain evidence="10 11">Yellowstone</strain>
    </source>
</reference>
<dbReference type="PROSITE" id="PS00198">
    <property type="entry name" value="4FE4S_FER_1"/>
    <property type="match status" value="1"/>
</dbReference>
<sequence length="81" mass="9088">MTYVITEPCIGTKDQSCVEVCPVDCIYDGGEKFIINPEECIDCGACEPECPVEAIYPEDEVPEDQEKYITEAEETDFDALR</sequence>
<evidence type="ECO:0000256" key="7">
    <source>
        <dbReference type="ARBA" id="ARBA00023014"/>
    </source>
</evidence>
<dbReference type="PRINTS" id="PR00354">
    <property type="entry name" value="7FE8SFRDOXIN"/>
</dbReference>
<keyword evidence="3 8" id="KW-0004">4Fe-4S</keyword>
<evidence type="ECO:0000256" key="5">
    <source>
        <dbReference type="ARBA" id="ARBA00022982"/>
    </source>
</evidence>
<dbReference type="InterPro" id="IPR017900">
    <property type="entry name" value="4Fe4S_Fe_S_CS"/>
</dbReference>
<evidence type="ECO:0000313" key="10">
    <source>
        <dbReference type="EMBL" id="TCJ18084.1"/>
    </source>
</evidence>
<name>A0A4R1BL53_9ACTN</name>
<keyword evidence="7 8" id="KW-0411">Iron-sulfur</keyword>
<dbReference type="Pfam" id="PF00037">
    <property type="entry name" value="Fer4"/>
    <property type="match status" value="1"/>
</dbReference>
<keyword evidence="8" id="KW-0003">3Fe-4S</keyword>
<evidence type="ECO:0000256" key="6">
    <source>
        <dbReference type="ARBA" id="ARBA00023004"/>
    </source>
</evidence>
<gene>
    <name evidence="10" type="ORF">E0L93_06605</name>
</gene>
<keyword evidence="11" id="KW-1185">Reference proteome</keyword>
<proteinExistence type="predicted"/>
<evidence type="ECO:0000256" key="3">
    <source>
        <dbReference type="ARBA" id="ARBA00022485"/>
    </source>
</evidence>
<dbReference type="OrthoDB" id="9803397at2"/>
<comment type="caution">
    <text evidence="10">The sequence shown here is derived from an EMBL/GenBank/DDBJ whole genome shotgun (WGS) entry which is preliminary data.</text>
</comment>
<dbReference type="GO" id="GO:0009055">
    <property type="term" value="F:electron transfer activity"/>
    <property type="evidence" value="ECO:0007669"/>
    <property type="project" value="UniProtKB-UniRule"/>
</dbReference>
<comment type="cofactor">
    <cofactor evidence="1 8">
        <name>[4Fe-4S] cluster</name>
        <dbReference type="ChEBI" id="CHEBI:49883"/>
    </cofactor>
</comment>